<comment type="pathway">
    <text evidence="2 12">Pyrimidine metabolism; CTP biosynthesis via de novo pathway; UDP from UMP (UMPK route): step 1/1.</text>
</comment>
<comment type="function">
    <text evidence="12">Catalyzes the reversible phosphorylation of UMP to UDP.</text>
</comment>
<keyword evidence="7 12" id="KW-0547">Nucleotide-binding</keyword>
<dbReference type="GO" id="GO:0005524">
    <property type="term" value="F:ATP binding"/>
    <property type="evidence" value="ECO:0007669"/>
    <property type="project" value="UniProtKB-KW"/>
</dbReference>
<dbReference type="InterPro" id="IPR001048">
    <property type="entry name" value="Asp/Glu/Uridylate_kinase"/>
</dbReference>
<dbReference type="EC" id="2.7.4.22" evidence="12"/>
<comment type="subcellular location">
    <subcellularLocation>
        <location evidence="1 12">Cytoplasm</location>
    </subcellularLocation>
</comment>
<feature type="binding site" evidence="12">
    <location>
        <position position="215"/>
    </location>
    <ligand>
        <name>ATP</name>
        <dbReference type="ChEBI" id="CHEBI:30616"/>
    </ligand>
</feature>
<comment type="similarity">
    <text evidence="3 12">Belongs to the UMP kinase family.</text>
</comment>
<evidence type="ECO:0000256" key="3">
    <source>
        <dbReference type="ARBA" id="ARBA00007614"/>
    </source>
</evidence>
<dbReference type="UniPathway" id="UPA00159">
    <property type="reaction ID" value="UER00275"/>
</dbReference>
<keyword evidence="15" id="KW-1185">Reference proteome</keyword>
<evidence type="ECO:0000256" key="6">
    <source>
        <dbReference type="ARBA" id="ARBA00022679"/>
    </source>
</evidence>
<feature type="binding site" evidence="12">
    <location>
        <position position="209"/>
    </location>
    <ligand>
        <name>ATP</name>
        <dbReference type="ChEBI" id="CHEBI:30616"/>
    </ligand>
</feature>
<dbReference type="PANTHER" id="PTHR42833">
    <property type="entry name" value="URIDYLATE KINASE"/>
    <property type="match status" value="1"/>
</dbReference>
<dbReference type="EMBL" id="FMVM01000017">
    <property type="protein sequence ID" value="SCZ04215.1"/>
    <property type="molecule type" value="Genomic_DNA"/>
</dbReference>
<feature type="binding site" evidence="12">
    <location>
        <position position="100"/>
    </location>
    <ligand>
        <name>UMP</name>
        <dbReference type="ChEBI" id="CHEBI:57865"/>
    </ligand>
</feature>
<evidence type="ECO:0000256" key="11">
    <source>
        <dbReference type="ARBA" id="ARBA00047767"/>
    </source>
</evidence>
<feature type="region of interest" description="Involved in allosteric activation by GTP" evidence="12">
    <location>
        <begin position="66"/>
        <end position="71"/>
    </location>
</feature>
<feature type="domain" description="Aspartate/glutamate/uridylate kinase" evidence="13">
    <location>
        <begin position="53"/>
        <end position="263"/>
    </location>
</feature>
<feature type="binding site" evidence="12">
    <location>
        <position position="105"/>
    </location>
    <ligand>
        <name>ATP</name>
        <dbReference type="ChEBI" id="CHEBI:30616"/>
    </ligand>
</feature>
<evidence type="ECO:0000313" key="15">
    <source>
        <dbReference type="Proteomes" id="UP000198538"/>
    </source>
</evidence>
<dbReference type="InterPro" id="IPR015963">
    <property type="entry name" value="Uridylate_kinase_bac"/>
</dbReference>
<keyword evidence="5 12" id="KW-0021">Allosteric enzyme</keyword>
<dbReference type="GO" id="GO:0044210">
    <property type="term" value="P:'de novo' CTP biosynthetic process"/>
    <property type="evidence" value="ECO:0007669"/>
    <property type="project" value="UniProtKB-UniRule"/>
</dbReference>
<evidence type="ECO:0000259" key="13">
    <source>
        <dbReference type="Pfam" id="PF00696"/>
    </source>
</evidence>
<evidence type="ECO:0000256" key="12">
    <source>
        <dbReference type="HAMAP-Rule" id="MF_01220"/>
    </source>
</evidence>
<feature type="binding site" evidence="12">
    <location>
        <position position="120"/>
    </location>
    <ligand>
        <name>UMP</name>
        <dbReference type="ChEBI" id="CHEBI:57865"/>
    </ligand>
</feature>
<dbReference type="AlphaFoldDB" id="A0A1G5KUC3"/>
<dbReference type="GO" id="GO:0006225">
    <property type="term" value="P:UDP biosynthetic process"/>
    <property type="evidence" value="ECO:0007669"/>
    <property type="project" value="TreeGrafter"/>
</dbReference>
<dbReference type="Gene3D" id="3.40.1160.10">
    <property type="entry name" value="Acetylglutamate kinase-like"/>
    <property type="match status" value="1"/>
</dbReference>
<dbReference type="CDD" id="cd04254">
    <property type="entry name" value="AAK_UMPK-PyrH-Ec"/>
    <property type="match status" value="1"/>
</dbReference>
<evidence type="ECO:0000256" key="1">
    <source>
        <dbReference type="ARBA" id="ARBA00004496"/>
    </source>
</evidence>
<dbReference type="InterPro" id="IPR011817">
    <property type="entry name" value="Uridylate_kinase"/>
</dbReference>
<feature type="binding site" evidence="12">
    <location>
        <position position="101"/>
    </location>
    <ligand>
        <name>ATP</name>
        <dbReference type="ChEBI" id="CHEBI:30616"/>
    </ligand>
</feature>
<keyword evidence="4 12" id="KW-0963">Cytoplasm</keyword>
<comment type="caution">
    <text evidence="12">Lacks conserved residue(s) required for the propagation of feature annotation.</text>
</comment>
<dbReference type="PIRSF" id="PIRSF005650">
    <property type="entry name" value="Uridylate_kin"/>
    <property type="match status" value="1"/>
</dbReference>
<evidence type="ECO:0000256" key="4">
    <source>
        <dbReference type="ARBA" id="ARBA00022490"/>
    </source>
</evidence>
<dbReference type="SUPFAM" id="SSF53633">
    <property type="entry name" value="Carbamate kinase-like"/>
    <property type="match status" value="1"/>
</dbReference>
<name>A0A1G5KUC3_9BACL</name>
<proteinExistence type="inferred from homology"/>
<evidence type="ECO:0000256" key="7">
    <source>
        <dbReference type="ARBA" id="ARBA00022741"/>
    </source>
</evidence>
<keyword evidence="10 12" id="KW-0665">Pyrimidine biosynthesis</keyword>
<evidence type="ECO:0000256" key="10">
    <source>
        <dbReference type="ARBA" id="ARBA00022975"/>
    </source>
</evidence>
<sequence>MTERQFVFPKRAEHFCVPFFLSRSPCARSFVGWTLEGVQFKVEGEQLEQPVFKRVVLKVSGESLSGQNGYGIDAVTISSIAQQVKDVVALGVQVAIVCGGGNIWRGIAGSENGIDRATADYMGMLATVMNSLALQDALEQIEVPTRVQTSIAMQQIAEPYIRRKAIRHLEKGRVVIFAAGTGNPFFSTDTTAALRAAEIEAEVILMAKNKVDGVYSADPFKDSTAEKFEQLTYLDVLNKNLGVMDSTASSLCMDNNIPLIVFNITEQGNIKRVVLGERIGTIVKGSVD</sequence>
<dbReference type="FunFam" id="3.40.1160.10:FF:000001">
    <property type="entry name" value="Uridylate kinase"/>
    <property type="match status" value="1"/>
</dbReference>
<dbReference type="GO" id="GO:0005737">
    <property type="term" value="C:cytoplasm"/>
    <property type="evidence" value="ECO:0007669"/>
    <property type="project" value="UniProtKB-SubCell"/>
</dbReference>
<evidence type="ECO:0000256" key="2">
    <source>
        <dbReference type="ARBA" id="ARBA00004791"/>
    </source>
</evidence>
<comment type="subunit">
    <text evidence="12">Homohexamer.</text>
</comment>
<keyword evidence="9 12" id="KW-0067">ATP-binding</keyword>
<keyword evidence="8 12" id="KW-0418">Kinase</keyword>
<evidence type="ECO:0000256" key="5">
    <source>
        <dbReference type="ARBA" id="ARBA00022533"/>
    </source>
</evidence>
<gene>
    <name evidence="12" type="primary">pyrH</name>
    <name evidence="14" type="ORF">SAMN05720606_11750</name>
</gene>
<comment type="catalytic activity">
    <reaction evidence="11 12">
        <text>UMP + ATP = UDP + ADP</text>
        <dbReference type="Rhea" id="RHEA:24400"/>
        <dbReference type="ChEBI" id="CHEBI:30616"/>
        <dbReference type="ChEBI" id="CHEBI:57865"/>
        <dbReference type="ChEBI" id="CHEBI:58223"/>
        <dbReference type="ChEBI" id="CHEBI:456216"/>
        <dbReference type="EC" id="2.7.4.22"/>
    </reaction>
</comment>
<evidence type="ECO:0000313" key="14">
    <source>
        <dbReference type="EMBL" id="SCZ04215.1"/>
    </source>
</evidence>
<dbReference type="PANTHER" id="PTHR42833:SF4">
    <property type="entry name" value="URIDYLATE KINASE PUMPKIN, CHLOROPLASTIC"/>
    <property type="match status" value="1"/>
</dbReference>
<keyword evidence="6 12" id="KW-0808">Transferase</keyword>
<dbReference type="HAMAP" id="MF_01220_B">
    <property type="entry name" value="PyrH_B"/>
    <property type="match status" value="1"/>
</dbReference>
<dbReference type="Pfam" id="PF00696">
    <property type="entry name" value="AA_kinase"/>
    <property type="match status" value="1"/>
</dbReference>
<feature type="binding site" evidence="12">
    <location>
        <position position="218"/>
    </location>
    <ligand>
        <name>ATP</name>
        <dbReference type="ChEBI" id="CHEBI:30616"/>
    </ligand>
</feature>
<dbReference type="NCBIfam" id="TIGR02075">
    <property type="entry name" value="pyrH_bact"/>
    <property type="match status" value="1"/>
</dbReference>
<dbReference type="InterPro" id="IPR036393">
    <property type="entry name" value="AceGlu_kinase-like_sf"/>
</dbReference>
<dbReference type="STRING" id="582692.SAMN05720606_11750"/>
<evidence type="ECO:0000256" key="8">
    <source>
        <dbReference type="ARBA" id="ARBA00022777"/>
    </source>
</evidence>
<dbReference type="GO" id="GO:0033862">
    <property type="term" value="F:UMP kinase activity"/>
    <property type="evidence" value="ECO:0007669"/>
    <property type="project" value="UniProtKB-EC"/>
</dbReference>
<feature type="binding site" evidence="12">
    <location>
        <begin position="181"/>
        <end position="188"/>
    </location>
    <ligand>
        <name>UMP</name>
        <dbReference type="ChEBI" id="CHEBI:57865"/>
    </ligand>
</feature>
<evidence type="ECO:0000256" key="9">
    <source>
        <dbReference type="ARBA" id="ARBA00022840"/>
    </source>
</evidence>
<protein>
    <recommendedName>
        <fullName evidence="12">Uridylate kinase</fullName>
        <shortName evidence="12">UK</shortName>
        <ecNumber evidence="12">2.7.4.22</ecNumber>
    </recommendedName>
    <alternativeName>
        <fullName evidence="12">Uridine monophosphate kinase</fullName>
        <shortName evidence="12">UMP kinase</shortName>
        <shortName evidence="12">UMPK</shortName>
    </alternativeName>
</protein>
<organism evidence="14 15">
    <name type="scientific">Paenibacillus polysaccharolyticus</name>
    <dbReference type="NCBI Taxonomy" id="582692"/>
    <lineage>
        <taxon>Bacteria</taxon>
        <taxon>Bacillati</taxon>
        <taxon>Bacillota</taxon>
        <taxon>Bacilli</taxon>
        <taxon>Bacillales</taxon>
        <taxon>Paenibacillaceae</taxon>
        <taxon>Paenibacillus</taxon>
    </lineage>
</organism>
<reference evidence="15" key="1">
    <citation type="submission" date="2016-10" db="EMBL/GenBank/DDBJ databases">
        <authorList>
            <person name="Varghese N."/>
            <person name="Submissions S."/>
        </authorList>
    </citation>
    <scope>NUCLEOTIDE SEQUENCE [LARGE SCALE GENOMIC DNA]</scope>
    <source>
        <strain evidence="15">BL9</strain>
    </source>
</reference>
<dbReference type="Proteomes" id="UP000198538">
    <property type="component" value="Unassembled WGS sequence"/>
</dbReference>
<comment type="activity regulation">
    <text evidence="12">Allosterically activated by GTP. Inhibited by UTP.</text>
</comment>
<feature type="binding site" evidence="12">
    <location>
        <begin position="58"/>
        <end position="61"/>
    </location>
    <ligand>
        <name>ATP</name>
        <dbReference type="ChEBI" id="CHEBI:30616"/>
    </ligand>
</feature>
<accession>A0A1G5KUC3</accession>